<dbReference type="Proteomes" id="UP000321547">
    <property type="component" value="Unassembled WGS sequence"/>
</dbReference>
<dbReference type="OrthoDB" id="9813540at2"/>
<organism evidence="3 4">
    <name type="scientific">Halolactibacillus halophilus</name>
    <dbReference type="NCBI Taxonomy" id="306540"/>
    <lineage>
        <taxon>Bacteria</taxon>
        <taxon>Bacillati</taxon>
        <taxon>Bacillota</taxon>
        <taxon>Bacilli</taxon>
        <taxon>Bacillales</taxon>
        <taxon>Bacillaceae</taxon>
        <taxon>Halolactibacillus</taxon>
    </lineage>
</organism>
<feature type="transmembrane region" description="Helical" evidence="1">
    <location>
        <begin position="168"/>
        <end position="201"/>
    </location>
</feature>
<gene>
    <name evidence="2" type="ORF">HHA03_15130</name>
    <name evidence="3" type="ORF">SAMN05421839_12556</name>
</gene>
<feature type="transmembrane region" description="Helical" evidence="1">
    <location>
        <begin position="37"/>
        <end position="58"/>
    </location>
</feature>
<feature type="transmembrane region" description="Helical" evidence="1">
    <location>
        <begin position="7"/>
        <end position="31"/>
    </location>
</feature>
<dbReference type="Pfam" id="PF12822">
    <property type="entry name" value="ECF_trnsprt"/>
    <property type="match status" value="1"/>
</dbReference>
<evidence type="ECO:0000313" key="4">
    <source>
        <dbReference type="Proteomes" id="UP000242243"/>
    </source>
</evidence>
<dbReference type="AlphaFoldDB" id="A0A1I5QYW7"/>
<dbReference type="Proteomes" id="UP000242243">
    <property type="component" value="Unassembled WGS sequence"/>
</dbReference>
<accession>A0A1I5QYW7</accession>
<dbReference type="RefSeq" id="WP_089832640.1">
    <property type="nucleotide sequence ID" value="NZ_BJWI01000021.1"/>
</dbReference>
<keyword evidence="1" id="KW-0472">Membrane</keyword>
<feature type="transmembrane region" description="Helical" evidence="1">
    <location>
        <begin position="93"/>
        <end position="113"/>
    </location>
</feature>
<evidence type="ECO:0000313" key="5">
    <source>
        <dbReference type="Proteomes" id="UP000321547"/>
    </source>
</evidence>
<evidence type="ECO:0000313" key="3">
    <source>
        <dbReference type="EMBL" id="SFP51468.1"/>
    </source>
</evidence>
<proteinExistence type="predicted"/>
<dbReference type="EMBL" id="BJWI01000021">
    <property type="protein sequence ID" value="GEM01981.1"/>
    <property type="molecule type" value="Genomic_DNA"/>
</dbReference>
<keyword evidence="5" id="KW-1185">Reference proteome</keyword>
<sequence>MNIKQFTLTAIFLSIILLFAFTPIGFIHLGVIKATLIHIPVIIGSIILGPKIGAFLGLAFGTTSVINNTLAPTLLSFAFSPAIPVLGTDRGSFMALVVAILPRVIIGILPYFFVKGFNKLITLKKIKEKTSLFLTGLVTTIIHTFLVMGAIAVVFYDAYAQAIDVSSVSGVIVAVFTVFLSNGIGESIVAAFIVMTVVPPLLKISDQSKSK</sequence>
<dbReference type="GO" id="GO:0022857">
    <property type="term" value="F:transmembrane transporter activity"/>
    <property type="evidence" value="ECO:0007669"/>
    <property type="project" value="InterPro"/>
</dbReference>
<evidence type="ECO:0000313" key="2">
    <source>
        <dbReference type="EMBL" id="GEM01981.1"/>
    </source>
</evidence>
<feature type="transmembrane region" description="Helical" evidence="1">
    <location>
        <begin position="70"/>
        <end position="87"/>
    </location>
</feature>
<keyword evidence="1" id="KW-0812">Transmembrane</keyword>
<protein>
    <submittedName>
        <fullName evidence="2 3">Membrane protein</fullName>
    </submittedName>
</protein>
<dbReference type="STRING" id="306540.SAMN05421839_12556"/>
<name>A0A1I5QYW7_9BACI</name>
<evidence type="ECO:0000256" key="1">
    <source>
        <dbReference type="SAM" id="Phobius"/>
    </source>
</evidence>
<dbReference type="EMBL" id="FOXC01000025">
    <property type="protein sequence ID" value="SFP51468.1"/>
    <property type="molecule type" value="Genomic_DNA"/>
</dbReference>
<dbReference type="Gene3D" id="1.10.1760.20">
    <property type="match status" value="1"/>
</dbReference>
<dbReference type="InterPro" id="IPR024529">
    <property type="entry name" value="ECF_trnsprt_substrate-spec"/>
</dbReference>
<keyword evidence="1" id="KW-1133">Transmembrane helix</keyword>
<reference evidence="3 4" key="1">
    <citation type="submission" date="2016-10" db="EMBL/GenBank/DDBJ databases">
        <authorList>
            <person name="de Groot N.N."/>
        </authorList>
    </citation>
    <scope>NUCLEOTIDE SEQUENCE [LARGE SCALE GENOMIC DNA]</scope>
    <source>
        <strain evidence="3 4">DSM 17073</strain>
    </source>
</reference>
<feature type="transmembrane region" description="Helical" evidence="1">
    <location>
        <begin position="133"/>
        <end position="156"/>
    </location>
</feature>
<reference evidence="2 5" key="2">
    <citation type="submission" date="2019-07" db="EMBL/GenBank/DDBJ databases">
        <title>Whole genome shotgun sequence of Halolactibacillus halophilus NBRC 100868.</title>
        <authorList>
            <person name="Hosoyama A."/>
            <person name="Uohara A."/>
            <person name="Ohji S."/>
            <person name="Ichikawa N."/>
        </authorList>
    </citation>
    <scope>NUCLEOTIDE SEQUENCE [LARGE SCALE GENOMIC DNA]</scope>
    <source>
        <strain evidence="2 5">NBRC 100868</strain>
    </source>
</reference>